<protein>
    <submittedName>
        <fullName evidence="1">Uncharacterized protein</fullName>
    </submittedName>
</protein>
<dbReference type="AlphaFoldDB" id="A0A1Y5SG17"/>
<dbReference type="Proteomes" id="UP000193862">
    <property type="component" value="Unassembled WGS sequence"/>
</dbReference>
<dbReference type="EMBL" id="FWFS01000004">
    <property type="protein sequence ID" value="SLN38250.1"/>
    <property type="molecule type" value="Genomic_DNA"/>
</dbReference>
<name>A0A1Y5SG17_9RHOB</name>
<proteinExistence type="predicted"/>
<accession>A0A1Y5SG17</accession>
<reference evidence="1 2" key="1">
    <citation type="submission" date="2017-03" db="EMBL/GenBank/DDBJ databases">
        <authorList>
            <person name="Afonso C.L."/>
            <person name="Miller P.J."/>
            <person name="Scott M.A."/>
            <person name="Spackman E."/>
            <person name="Goraichik I."/>
            <person name="Dimitrov K.M."/>
            <person name="Suarez D.L."/>
            <person name="Swayne D.E."/>
        </authorList>
    </citation>
    <scope>NUCLEOTIDE SEQUENCE [LARGE SCALE GENOMIC DNA]</scope>
    <source>
        <strain evidence="1 2">CECT 8620</strain>
    </source>
</reference>
<evidence type="ECO:0000313" key="2">
    <source>
        <dbReference type="Proteomes" id="UP000193862"/>
    </source>
</evidence>
<sequence>MTIVEWFAIGAIVALVALPPRFDPAIRWKERNELRKAKK</sequence>
<keyword evidence="2" id="KW-1185">Reference proteome</keyword>
<evidence type="ECO:0000313" key="1">
    <source>
        <dbReference type="EMBL" id="SLN38250.1"/>
    </source>
</evidence>
<organism evidence="1 2">
    <name type="scientific">Aquimixticola soesokkakensis</name>
    <dbReference type="NCBI Taxonomy" id="1519096"/>
    <lineage>
        <taxon>Bacteria</taxon>
        <taxon>Pseudomonadati</taxon>
        <taxon>Pseudomonadota</taxon>
        <taxon>Alphaproteobacteria</taxon>
        <taxon>Rhodobacterales</taxon>
        <taxon>Paracoccaceae</taxon>
        <taxon>Aquimixticola</taxon>
    </lineage>
</organism>
<gene>
    <name evidence="1" type="ORF">AQS8620_01432</name>
</gene>